<dbReference type="PANTHER" id="PTHR33164">
    <property type="entry name" value="TRANSCRIPTIONAL REGULATOR, MARR FAMILY"/>
    <property type="match status" value="1"/>
</dbReference>
<dbReference type="GO" id="GO:0006950">
    <property type="term" value="P:response to stress"/>
    <property type="evidence" value="ECO:0007669"/>
    <property type="project" value="TreeGrafter"/>
</dbReference>
<dbReference type="OrthoDB" id="327696at2"/>
<keyword evidence="1" id="KW-0805">Transcription regulation</keyword>
<dbReference type="InterPro" id="IPR023187">
    <property type="entry name" value="Tscrpt_reg_MarR-type_CS"/>
</dbReference>
<evidence type="ECO:0000313" key="5">
    <source>
        <dbReference type="EMBL" id="PZW27956.1"/>
    </source>
</evidence>
<gene>
    <name evidence="5" type="ORF">EI42_03334</name>
</gene>
<dbReference type="PROSITE" id="PS01117">
    <property type="entry name" value="HTH_MARR_1"/>
    <property type="match status" value="1"/>
</dbReference>
<dbReference type="Proteomes" id="UP000248806">
    <property type="component" value="Unassembled WGS sequence"/>
</dbReference>
<dbReference type="InterPro" id="IPR036388">
    <property type="entry name" value="WH-like_DNA-bd_sf"/>
</dbReference>
<keyword evidence="3" id="KW-0804">Transcription</keyword>
<reference evidence="5 6" key="1">
    <citation type="submission" date="2018-06" db="EMBL/GenBank/DDBJ databases">
        <title>Genomic Encyclopedia of Archaeal and Bacterial Type Strains, Phase II (KMG-II): from individual species to whole genera.</title>
        <authorList>
            <person name="Goeker M."/>
        </authorList>
    </citation>
    <scope>NUCLEOTIDE SEQUENCE [LARGE SCALE GENOMIC DNA]</scope>
    <source>
        <strain evidence="5 6">ATCC BAA-1881</strain>
    </source>
</reference>
<dbReference type="GO" id="GO:0003677">
    <property type="term" value="F:DNA binding"/>
    <property type="evidence" value="ECO:0007669"/>
    <property type="project" value="UniProtKB-KW"/>
</dbReference>
<name>A0A326U8K7_THEHA</name>
<dbReference type="GO" id="GO:0003700">
    <property type="term" value="F:DNA-binding transcription factor activity"/>
    <property type="evidence" value="ECO:0007669"/>
    <property type="project" value="InterPro"/>
</dbReference>
<accession>A0A326U8K7</accession>
<dbReference type="AlphaFoldDB" id="A0A326U8K7"/>
<organism evidence="5 6">
    <name type="scientific">Thermosporothrix hazakensis</name>
    <dbReference type="NCBI Taxonomy" id="644383"/>
    <lineage>
        <taxon>Bacteria</taxon>
        <taxon>Bacillati</taxon>
        <taxon>Chloroflexota</taxon>
        <taxon>Ktedonobacteria</taxon>
        <taxon>Ktedonobacterales</taxon>
        <taxon>Thermosporotrichaceae</taxon>
        <taxon>Thermosporothrix</taxon>
    </lineage>
</organism>
<dbReference type="SMART" id="SM00347">
    <property type="entry name" value="HTH_MARR"/>
    <property type="match status" value="1"/>
</dbReference>
<dbReference type="PROSITE" id="PS50995">
    <property type="entry name" value="HTH_MARR_2"/>
    <property type="match status" value="1"/>
</dbReference>
<comment type="caution">
    <text evidence="5">The sequence shown here is derived from an EMBL/GenBank/DDBJ whole genome shotgun (WGS) entry which is preliminary data.</text>
</comment>
<dbReference type="PRINTS" id="PR00598">
    <property type="entry name" value="HTHMARR"/>
</dbReference>
<evidence type="ECO:0000256" key="2">
    <source>
        <dbReference type="ARBA" id="ARBA00023125"/>
    </source>
</evidence>
<evidence type="ECO:0000256" key="1">
    <source>
        <dbReference type="ARBA" id="ARBA00023015"/>
    </source>
</evidence>
<dbReference type="PANTHER" id="PTHR33164:SF99">
    <property type="entry name" value="MARR FAMILY REGULATORY PROTEIN"/>
    <property type="match status" value="1"/>
</dbReference>
<keyword evidence="6" id="KW-1185">Reference proteome</keyword>
<evidence type="ECO:0000259" key="4">
    <source>
        <dbReference type="PROSITE" id="PS50995"/>
    </source>
</evidence>
<dbReference type="InterPro" id="IPR000835">
    <property type="entry name" value="HTH_MarR-typ"/>
</dbReference>
<dbReference type="InterPro" id="IPR036390">
    <property type="entry name" value="WH_DNA-bd_sf"/>
</dbReference>
<dbReference type="RefSeq" id="WP_111323704.1">
    <property type="nucleotide sequence ID" value="NZ_BIFX01000003.1"/>
</dbReference>
<feature type="domain" description="HTH marR-type" evidence="4">
    <location>
        <begin position="1"/>
        <end position="141"/>
    </location>
</feature>
<dbReference type="EMBL" id="QKUF01000011">
    <property type="protein sequence ID" value="PZW27956.1"/>
    <property type="molecule type" value="Genomic_DNA"/>
</dbReference>
<evidence type="ECO:0000313" key="6">
    <source>
        <dbReference type="Proteomes" id="UP000248806"/>
    </source>
</evidence>
<proteinExistence type="predicted"/>
<protein>
    <submittedName>
        <fullName evidence="5">DNA-binding MarR family transcriptional regulator</fullName>
    </submittedName>
</protein>
<dbReference type="SUPFAM" id="SSF46785">
    <property type="entry name" value="Winged helix' DNA-binding domain"/>
    <property type="match status" value="1"/>
</dbReference>
<keyword evidence="2 5" id="KW-0238">DNA-binding</keyword>
<evidence type="ECO:0000256" key="3">
    <source>
        <dbReference type="ARBA" id="ARBA00023163"/>
    </source>
</evidence>
<sequence length="159" mass="17662">MQSREQLVAHFEQVLHEHIQCVNQRNRSLVEQTGLTVPQAKVIEALIGFPEGCSMNTLSHRIGQSCASLTGLVDRLVKVGLVSRVPDIHDRRVVLVSLTAEGRVCVNELERLRKSSFVNDLQDFTAEELLQFASLLQKFSQRIQQGITVESAGKQGTAV</sequence>
<dbReference type="Gene3D" id="1.10.10.10">
    <property type="entry name" value="Winged helix-like DNA-binding domain superfamily/Winged helix DNA-binding domain"/>
    <property type="match status" value="1"/>
</dbReference>
<dbReference type="InterPro" id="IPR039422">
    <property type="entry name" value="MarR/SlyA-like"/>
</dbReference>
<dbReference type="Pfam" id="PF12802">
    <property type="entry name" value="MarR_2"/>
    <property type="match status" value="1"/>
</dbReference>